<proteinExistence type="predicted"/>
<sequence>MIKAICIDDEVHCLDTLALLLKEYCPQVQVIGQCRSAKKGLEVIESTKPDLVFLDIEMPGMNGFDMLEQFVEIPFAIIFITSYDQYAIKAIRFSALDYLLKPIDPKELIVAVQKVEARKSLPAAAQFDMLLKQINHKRSDFVKIAIPTAEGFELIPADEVIRCQANDNYTFIFIKNRSRVTACRTLKEMEELLEPFSFFIRVHHSWIVNLNEVIRYVRGEGGYLVMSDDSMVNVSRSRKESLLKFF</sequence>
<name>A0A1V9E1Q9_9BACT</name>
<dbReference type="PANTHER" id="PTHR37299:SF1">
    <property type="entry name" value="STAGE 0 SPORULATION PROTEIN A HOMOLOG"/>
    <property type="match status" value="1"/>
</dbReference>
<keyword evidence="5" id="KW-1185">Reference proteome</keyword>
<dbReference type="OrthoDB" id="1646880at2"/>
<evidence type="ECO:0000256" key="1">
    <source>
        <dbReference type="PROSITE-ProRule" id="PRU00169"/>
    </source>
</evidence>
<evidence type="ECO:0000313" key="5">
    <source>
        <dbReference type="Proteomes" id="UP000192610"/>
    </source>
</evidence>
<dbReference type="Pfam" id="PF00072">
    <property type="entry name" value="Response_reg"/>
    <property type="match status" value="1"/>
</dbReference>
<dbReference type="PROSITE" id="PS50930">
    <property type="entry name" value="HTH_LYTTR"/>
    <property type="match status" value="1"/>
</dbReference>
<dbReference type="PANTHER" id="PTHR37299">
    <property type="entry name" value="TRANSCRIPTIONAL REGULATOR-RELATED"/>
    <property type="match status" value="1"/>
</dbReference>
<dbReference type="InterPro" id="IPR011006">
    <property type="entry name" value="CheY-like_superfamily"/>
</dbReference>
<feature type="modified residue" description="4-aspartylphosphate" evidence="1">
    <location>
        <position position="55"/>
    </location>
</feature>
<dbReference type="RefSeq" id="WP_081204573.1">
    <property type="nucleotide sequence ID" value="NZ_FOCZ01000003.1"/>
</dbReference>
<dbReference type="PROSITE" id="PS50110">
    <property type="entry name" value="RESPONSE_REGULATORY"/>
    <property type="match status" value="1"/>
</dbReference>
<dbReference type="SMART" id="SM00448">
    <property type="entry name" value="REC"/>
    <property type="match status" value="1"/>
</dbReference>
<dbReference type="SMART" id="SM00850">
    <property type="entry name" value="LytTR"/>
    <property type="match status" value="1"/>
</dbReference>
<dbReference type="SUPFAM" id="SSF52172">
    <property type="entry name" value="CheY-like"/>
    <property type="match status" value="1"/>
</dbReference>
<dbReference type="Gene3D" id="2.40.50.1020">
    <property type="entry name" value="LytTr DNA-binding domain"/>
    <property type="match status" value="1"/>
</dbReference>
<protein>
    <submittedName>
        <fullName evidence="4">DNA-binding response regulator</fullName>
    </submittedName>
</protein>
<comment type="caution">
    <text evidence="4">The sequence shown here is derived from an EMBL/GenBank/DDBJ whole genome shotgun (WGS) entry which is preliminary data.</text>
</comment>
<dbReference type="InterPro" id="IPR046947">
    <property type="entry name" value="LytR-like"/>
</dbReference>
<dbReference type="Gene3D" id="3.40.50.2300">
    <property type="match status" value="1"/>
</dbReference>
<dbReference type="InterPro" id="IPR007492">
    <property type="entry name" value="LytTR_DNA-bd_dom"/>
</dbReference>
<dbReference type="Proteomes" id="UP000192610">
    <property type="component" value="Unassembled WGS sequence"/>
</dbReference>
<reference evidence="5" key="1">
    <citation type="submission" date="2016-04" db="EMBL/GenBank/DDBJ databases">
        <authorList>
            <person name="Chen L."/>
            <person name="Zhuang W."/>
            <person name="Wang G."/>
        </authorList>
    </citation>
    <scope>NUCLEOTIDE SEQUENCE [LARGE SCALE GENOMIC DNA]</scope>
    <source>
        <strain evidence="5">17621</strain>
    </source>
</reference>
<feature type="domain" description="Response regulatory" evidence="2">
    <location>
        <begin position="3"/>
        <end position="116"/>
    </location>
</feature>
<dbReference type="InterPro" id="IPR001789">
    <property type="entry name" value="Sig_transdc_resp-reg_receiver"/>
</dbReference>
<keyword evidence="1" id="KW-0597">Phosphoprotein</keyword>
<dbReference type="Pfam" id="PF04397">
    <property type="entry name" value="LytTR"/>
    <property type="match status" value="1"/>
</dbReference>
<evidence type="ECO:0000259" key="3">
    <source>
        <dbReference type="PROSITE" id="PS50930"/>
    </source>
</evidence>
<evidence type="ECO:0000259" key="2">
    <source>
        <dbReference type="PROSITE" id="PS50110"/>
    </source>
</evidence>
<dbReference type="STRING" id="354355.SAMN05660816_02304"/>
<dbReference type="GO" id="GO:0003677">
    <property type="term" value="F:DNA binding"/>
    <property type="evidence" value="ECO:0007669"/>
    <property type="project" value="UniProtKB-KW"/>
</dbReference>
<accession>A0A1V9E1Q9</accession>
<dbReference type="AlphaFoldDB" id="A0A1V9E1Q9"/>
<gene>
    <name evidence="4" type="ORF">A4H97_17795</name>
</gene>
<feature type="domain" description="HTH LytTR-type" evidence="3">
    <location>
        <begin position="144"/>
        <end position="246"/>
    </location>
</feature>
<organism evidence="4 5">
    <name type="scientific">Niastella yeongjuensis</name>
    <dbReference type="NCBI Taxonomy" id="354355"/>
    <lineage>
        <taxon>Bacteria</taxon>
        <taxon>Pseudomonadati</taxon>
        <taxon>Bacteroidota</taxon>
        <taxon>Chitinophagia</taxon>
        <taxon>Chitinophagales</taxon>
        <taxon>Chitinophagaceae</taxon>
        <taxon>Niastella</taxon>
    </lineage>
</organism>
<evidence type="ECO:0000313" key="4">
    <source>
        <dbReference type="EMBL" id="OQP40067.1"/>
    </source>
</evidence>
<dbReference type="GO" id="GO:0000156">
    <property type="term" value="F:phosphorelay response regulator activity"/>
    <property type="evidence" value="ECO:0007669"/>
    <property type="project" value="InterPro"/>
</dbReference>
<dbReference type="EMBL" id="LVXG01000078">
    <property type="protein sequence ID" value="OQP40067.1"/>
    <property type="molecule type" value="Genomic_DNA"/>
</dbReference>
<keyword evidence="4" id="KW-0238">DNA-binding</keyword>